<keyword evidence="5" id="KW-1185">Reference proteome</keyword>
<dbReference type="AlphaFoldDB" id="A0A8S3RA59"/>
<dbReference type="EMBL" id="CAJPWZ010001044">
    <property type="protein sequence ID" value="CAG2206207.1"/>
    <property type="molecule type" value="Genomic_DNA"/>
</dbReference>
<dbReference type="InterPro" id="IPR001079">
    <property type="entry name" value="Galectin_CRD"/>
</dbReference>
<evidence type="ECO:0000313" key="4">
    <source>
        <dbReference type="EMBL" id="CAG2206207.1"/>
    </source>
</evidence>
<dbReference type="Gene3D" id="2.60.120.200">
    <property type="match status" value="1"/>
</dbReference>
<comment type="caution">
    <text evidence="4">The sequence shown here is derived from an EMBL/GenBank/DDBJ whole genome shotgun (WGS) entry which is preliminary data.</text>
</comment>
<evidence type="ECO:0000256" key="2">
    <source>
        <dbReference type="RuleBase" id="RU102079"/>
    </source>
</evidence>
<gene>
    <name evidence="4" type="ORF">MEDL_20561</name>
</gene>
<keyword evidence="1 2" id="KW-0430">Lectin</keyword>
<reference evidence="4" key="1">
    <citation type="submission" date="2021-03" db="EMBL/GenBank/DDBJ databases">
        <authorList>
            <person name="Bekaert M."/>
        </authorList>
    </citation>
    <scope>NUCLEOTIDE SEQUENCE</scope>
</reference>
<accession>A0A8S3RA59</accession>
<evidence type="ECO:0000313" key="5">
    <source>
        <dbReference type="Proteomes" id="UP000683360"/>
    </source>
</evidence>
<name>A0A8S3RA59_MYTED</name>
<dbReference type="SUPFAM" id="SSF49899">
    <property type="entry name" value="Concanavalin A-like lectins/glucanases"/>
    <property type="match status" value="1"/>
</dbReference>
<dbReference type="GO" id="GO:0030246">
    <property type="term" value="F:carbohydrate binding"/>
    <property type="evidence" value="ECO:0007669"/>
    <property type="project" value="UniProtKB-UniRule"/>
</dbReference>
<dbReference type="OrthoDB" id="6166177at2759"/>
<organism evidence="4 5">
    <name type="scientific">Mytilus edulis</name>
    <name type="common">Blue mussel</name>
    <dbReference type="NCBI Taxonomy" id="6550"/>
    <lineage>
        <taxon>Eukaryota</taxon>
        <taxon>Metazoa</taxon>
        <taxon>Spiralia</taxon>
        <taxon>Lophotrochozoa</taxon>
        <taxon>Mollusca</taxon>
        <taxon>Bivalvia</taxon>
        <taxon>Autobranchia</taxon>
        <taxon>Pteriomorphia</taxon>
        <taxon>Mytilida</taxon>
        <taxon>Mytiloidea</taxon>
        <taxon>Mytilidae</taxon>
        <taxon>Mytilinae</taxon>
        <taxon>Mytilus</taxon>
    </lineage>
</organism>
<dbReference type="PROSITE" id="PS51304">
    <property type="entry name" value="GALECTIN"/>
    <property type="match status" value="1"/>
</dbReference>
<dbReference type="Pfam" id="PF00337">
    <property type="entry name" value="Gal-bind_lectin"/>
    <property type="match status" value="1"/>
</dbReference>
<evidence type="ECO:0000259" key="3">
    <source>
        <dbReference type="PROSITE" id="PS51304"/>
    </source>
</evidence>
<feature type="domain" description="Galectin" evidence="3">
    <location>
        <begin position="33"/>
        <end position="172"/>
    </location>
</feature>
<protein>
    <recommendedName>
        <fullName evidence="2">Galectin</fullName>
    </recommendedName>
</protein>
<sequence length="172" mass="19518">MSMITVEVKFGKHIKNMFIFSGDRKKIVMTYVTLKAWGKSLDIGGELTIEVQCNVRQALADSAGGYAINFQQDRSSDINGMSLHFKPIGPSSTVVLNTLSKGKWGQETQMQDENVKQIYFENPFKLKLKAISKDTVHVYVNDKFKAEYVCTNQDITETRYIIFPPFVSIHPL</sequence>
<dbReference type="InterPro" id="IPR013320">
    <property type="entry name" value="ConA-like_dom_sf"/>
</dbReference>
<evidence type="ECO:0000256" key="1">
    <source>
        <dbReference type="ARBA" id="ARBA00022734"/>
    </source>
</evidence>
<dbReference type="Proteomes" id="UP000683360">
    <property type="component" value="Unassembled WGS sequence"/>
</dbReference>
<proteinExistence type="predicted"/>